<dbReference type="CDD" id="cd06189">
    <property type="entry name" value="flavin_oxioreductase"/>
    <property type="match status" value="1"/>
</dbReference>
<dbReference type="Gene3D" id="3.40.50.80">
    <property type="entry name" value="Nucleotide-binding domain of ferredoxin-NADP reductase (FNR) module"/>
    <property type="match status" value="1"/>
</dbReference>
<gene>
    <name evidence="5" type="ORF">SAMN05444352_108198</name>
</gene>
<dbReference type="InterPro" id="IPR039261">
    <property type="entry name" value="FNR_nucleotide-bd"/>
</dbReference>
<dbReference type="SUPFAM" id="SSF63380">
    <property type="entry name" value="Riboflavin synthase domain-like"/>
    <property type="match status" value="1"/>
</dbReference>
<comment type="cofactor">
    <cofactor evidence="2">
        <name>[2Fe-2S] cluster</name>
        <dbReference type="ChEBI" id="CHEBI:190135"/>
    </cofactor>
</comment>
<dbReference type="RefSeq" id="WP_042129494.1">
    <property type="nucleotide sequence ID" value="NZ_FZOL01000008.1"/>
</dbReference>
<dbReference type="PROSITE" id="PS51085">
    <property type="entry name" value="2FE2S_FER_2"/>
    <property type="match status" value="1"/>
</dbReference>
<evidence type="ECO:0000313" key="6">
    <source>
        <dbReference type="Proteomes" id="UP000198407"/>
    </source>
</evidence>
<dbReference type="Pfam" id="PF00970">
    <property type="entry name" value="FAD_binding_6"/>
    <property type="match status" value="1"/>
</dbReference>
<dbReference type="AlphaFoldDB" id="A0A239EW84"/>
<keyword evidence="6" id="KW-1185">Reference proteome</keyword>
<keyword evidence="1" id="KW-0411">Iron-sulfur</keyword>
<dbReference type="SUPFAM" id="SSF52343">
    <property type="entry name" value="Ferredoxin reductase-like, C-terminal NADP-linked domain"/>
    <property type="match status" value="1"/>
</dbReference>
<dbReference type="PRINTS" id="PR00410">
    <property type="entry name" value="PHEHYDRXLASE"/>
</dbReference>
<dbReference type="InterPro" id="IPR036010">
    <property type="entry name" value="2Fe-2S_ferredoxin-like_sf"/>
</dbReference>
<name>A0A239EW84_9PSED</name>
<dbReference type="InterPro" id="IPR012675">
    <property type="entry name" value="Beta-grasp_dom_sf"/>
</dbReference>
<dbReference type="Pfam" id="PF00175">
    <property type="entry name" value="NAD_binding_1"/>
    <property type="match status" value="1"/>
</dbReference>
<dbReference type="InterPro" id="IPR001709">
    <property type="entry name" value="Flavoprot_Pyr_Nucl_cyt_Rdtase"/>
</dbReference>
<evidence type="ECO:0000256" key="2">
    <source>
        <dbReference type="ARBA" id="ARBA00034078"/>
    </source>
</evidence>
<dbReference type="Pfam" id="PF00111">
    <property type="entry name" value="Fer2"/>
    <property type="match status" value="1"/>
</dbReference>
<proteinExistence type="predicted"/>
<evidence type="ECO:0000259" key="3">
    <source>
        <dbReference type="PROSITE" id="PS51085"/>
    </source>
</evidence>
<dbReference type="PROSITE" id="PS51384">
    <property type="entry name" value="FAD_FR"/>
    <property type="match status" value="1"/>
</dbReference>
<dbReference type="PROSITE" id="PS00197">
    <property type="entry name" value="2FE2S_FER_1"/>
    <property type="match status" value="1"/>
</dbReference>
<protein>
    <submittedName>
        <fullName evidence="5">CDP-4-dehydro-6-deoxyglucose reductase</fullName>
    </submittedName>
</protein>
<keyword evidence="1" id="KW-0479">Metal-binding</keyword>
<dbReference type="InterPro" id="IPR050415">
    <property type="entry name" value="MRET"/>
</dbReference>
<dbReference type="InterPro" id="IPR017927">
    <property type="entry name" value="FAD-bd_FR_type"/>
</dbReference>
<keyword evidence="1" id="KW-0408">Iron</keyword>
<dbReference type="CDD" id="cd00207">
    <property type="entry name" value="fer2"/>
    <property type="match status" value="1"/>
</dbReference>
<dbReference type="PRINTS" id="PR00371">
    <property type="entry name" value="FPNCR"/>
</dbReference>
<dbReference type="Gene3D" id="2.40.30.10">
    <property type="entry name" value="Translation factors"/>
    <property type="match status" value="1"/>
</dbReference>
<organism evidence="5 6">
    <name type="scientific">Pseudomonas japonica</name>
    <dbReference type="NCBI Taxonomy" id="256466"/>
    <lineage>
        <taxon>Bacteria</taxon>
        <taxon>Pseudomonadati</taxon>
        <taxon>Pseudomonadota</taxon>
        <taxon>Gammaproteobacteria</taxon>
        <taxon>Pseudomonadales</taxon>
        <taxon>Pseudomonadaceae</taxon>
        <taxon>Pseudomonas</taxon>
    </lineage>
</organism>
<dbReference type="GO" id="GO:0051537">
    <property type="term" value="F:2 iron, 2 sulfur cluster binding"/>
    <property type="evidence" value="ECO:0007669"/>
    <property type="project" value="InterPro"/>
</dbReference>
<dbReference type="GO" id="GO:0016491">
    <property type="term" value="F:oxidoreductase activity"/>
    <property type="evidence" value="ECO:0007669"/>
    <property type="project" value="InterPro"/>
</dbReference>
<reference evidence="6" key="1">
    <citation type="submission" date="2017-06" db="EMBL/GenBank/DDBJ databases">
        <authorList>
            <person name="Varghese N."/>
            <person name="Submissions S."/>
        </authorList>
    </citation>
    <scope>NUCLEOTIDE SEQUENCE [LARGE SCALE GENOMIC DNA]</scope>
    <source>
        <strain evidence="6">DSM 22348</strain>
    </source>
</reference>
<feature type="domain" description="FAD-binding FR-type" evidence="4">
    <location>
        <begin position="100"/>
        <end position="200"/>
    </location>
</feature>
<evidence type="ECO:0000313" key="5">
    <source>
        <dbReference type="EMBL" id="SNS48701.1"/>
    </source>
</evidence>
<sequence length="333" mass="36831">MSFQMRIEPVGLSCPVSPEQSVLDAALADGLMLKHSCRTGTCGSCKGRLLSGQVDHADSPLEVLSEAERAQGLALFCCARARSDLVIEAPEVTELRGISIQQMGVRVAAIDKVSHDVAVLRLMLAPGSTFSYFPGQYVQVLLKDGSRRSYSMATAAAREQQLELHIRHMPGGVFSGHVFNALQPKAILRMEGPFGSFFLRQGEAPMVFLASGTGFAPIQALLEQLREQGNRRPVYLYWGGRRREDLYRHEQLLAWEAELAWLRYTPVLSEPGESCDWQGATGFVHRQVMEDFHSLKGFEVYACGAPIVVESARREYVAQRGLAEVDFHADAFV</sequence>
<accession>A0A239EW84</accession>
<dbReference type="PANTHER" id="PTHR47354">
    <property type="entry name" value="NADH OXIDOREDUCTASE HCR"/>
    <property type="match status" value="1"/>
</dbReference>
<dbReference type="InterPro" id="IPR017938">
    <property type="entry name" value="Riboflavin_synthase-like_b-brl"/>
</dbReference>
<dbReference type="STRING" id="1215104.GCA_000730585_00575"/>
<dbReference type="OrthoDB" id="9806195at2"/>
<evidence type="ECO:0000259" key="4">
    <source>
        <dbReference type="PROSITE" id="PS51384"/>
    </source>
</evidence>
<feature type="domain" description="2Fe-2S ferredoxin-type" evidence="3">
    <location>
        <begin position="3"/>
        <end position="93"/>
    </location>
</feature>
<dbReference type="Proteomes" id="UP000198407">
    <property type="component" value="Unassembled WGS sequence"/>
</dbReference>
<dbReference type="SUPFAM" id="SSF54292">
    <property type="entry name" value="2Fe-2S ferredoxin-like"/>
    <property type="match status" value="1"/>
</dbReference>
<dbReference type="EMBL" id="FZOL01000008">
    <property type="protein sequence ID" value="SNS48701.1"/>
    <property type="molecule type" value="Genomic_DNA"/>
</dbReference>
<dbReference type="InterPro" id="IPR001041">
    <property type="entry name" value="2Fe-2S_ferredoxin-type"/>
</dbReference>
<evidence type="ECO:0000256" key="1">
    <source>
        <dbReference type="ARBA" id="ARBA00023014"/>
    </source>
</evidence>
<dbReference type="PANTHER" id="PTHR47354:SF5">
    <property type="entry name" value="PROTEIN RFBI"/>
    <property type="match status" value="1"/>
</dbReference>
<dbReference type="InterPro" id="IPR006058">
    <property type="entry name" value="2Fe2S_fd_BS"/>
</dbReference>
<dbReference type="InterPro" id="IPR001433">
    <property type="entry name" value="OxRdtase_FAD/NAD-bd"/>
</dbReference>
<dbReference type="InterPro" id="IPR008333">
    <property type="entry name" value="Cbr1-like_FAD-bd_dom"/>
</dbReference>
<dbReference type="Gene3D" id="3.10.20.30">
    <property type="match status" value="1"/>
</dbReference>